<accession>A0A0F9V733</accession>
<protein>
    <submittedName>
        <fullName evidence="1">Uncharacterized protein</fullName>
    </submittedName>
</protein>
<organism evidence="1">
    <name type="scientific">marine sediment metagenome</name>
    <dbReference type="NCBI Taxonomy" id="412755"/>
    <lineage>
        <taxon>unclassified sequences</taxon>
        <taxon>metagenomes</taxon>
        <taxon>ecological metagenomes</taxon>
    </lineage>
</organism>
<reference evidence="1" key="1">
    <citation type="journal article" date="2015" name="Nature">
        <title>Complex archaea that bridge the gap between prokaryotes and eukaryotes.</title>
        <authorList>
            <person name="Spang A."/>
            <person name="Saw J.H."/>
            <person name="Jorgensen S.L."/>
            <person name="Zaremba-Niedzwiedzka K."/>
            <person name="Martijn J."/>
            <person name="Lind A.E."/>
            <person name="van Eijk R."/>
            <person name="Schleper C."/>
            <person name="Guy L."/>
            <person name="Ettema T.J."/>
        </authorList>
    </citation>
    <scope>NUCLEOTIDE SEQUENCE</scope>
</reference>
<dbReference type="AlphaFoldDB" id="A0A0F9V733"/>
<gene>
    <name evidence="1" type="ORF">LCGC14_0441690</name>
</gene>
<proteinExistence type="predicted"/>
<comment type="caution">
    <text evidence="1">The sequence shown here is derived from an EMBL/GenBank/DDBJ whole genome shotgun (WGS) entry which is preliminary data.</text>
</comment>
<dbReference type="EMBL" id="LAZR01000428">
    <property type="protein sequence ID" value="KKN69311.1"/>
    <property type="molecule type" value="Genomic_DNA"/>
</dbReference>
<name>A0A0F9V733_9ZZZZ</name>
<sequence length="32" mass="3732">MKTETKEELRDKIKELEEKITDLHMEMAGPSA</sequence>
<evidence type="ECO:0000313" key="1">
    <source>
        <dbReference type="EMBL" id="KKN69311.1"/>
    </source>
</evidence>